<keyword evidence="1" id="KW-1133">Transmembrane helix</keyword>
<reference evidence="2 3" key="1">
    <citation type="submission" date="2020-06" db="EMBL/GenBank/DDBJ databases">
        <authorList>
            <person name="Criscuolo A."/>
        </authorList>
    </citation>
    <scope>NUCLEOTIDE SEQUENCE [LARGE SCALE GENOMIC DNA]</scope>
    <source>
        <strain evidence="3">CIP 110025</strain>
    </source>
</reference>
<organism evidence="2 3">
    <name type="scientific">Flavobacterium chungangense</name>
    <dbReference type="NCBI Taxonomy" id="554283"/>
    <lineage>
        <taxon>Bacteria</taxon>
        <taxon>Pseudomonadati</taxon>
        <taxon>Bacteroidota</taxon>
        <taxon>Flavobacteriia</taxon>
        <taxon>Flavobacteriales</taxon>
        <taxon>Flavobacteriaceae</taxon>
        <taxon>Flavobacterium</taxon>
    </lineage>
</organism>
<evidence type="ECO:0000256" key="1">
    <source>
        <dbReference type="SAM" id="Phobius"/>
    </source>
</evidence>
<keyword evidence="1" id="KW-0812">Transmembrane</keyword>
<protein>
    <submittedName>
        <fullName evidence="2">Uncharacterized protein</fullName>
    </submittedName>
</protein>
<name>A0A6V6YRV7_9FLAO</name>
<evidence type="ECO:0000313" key="3">
    <source>
        <dbReference type="Proteomes" id="UP000556700"/>
    </source>
</evidence>
<gene>
    <name evidence="2" type="ORF">FLACHUCJ7_00529</name>
</gene>
<feature type="transmembrane region" description="Helical" evidence="1">
    <location>
        <begin position="67"/>
        <end position="85"/>
    </location>
</feature>
<keyword evidence="3" id="KW-1185">Reference proteome</keyword>
<feature type="transmembrane region" description="Helical" evidence="1">
    <location>
        <begin position="91"/>
        <end position="112"/>
    </location>
</feature>
<proteinExistence type="predicted"/>
<dbReference type="Proteomes" id="UP000556700">
    <property type="component" value="Unassembled WGS sequence"/>
</dbReference>
<dbReference type="RefSeq" id="WP_031456841.1">
    <property type="nucleotide sequence ID" value="NZ_CAIJDO010000070.1"/>
</dbReference>
<evidence type="ECO:0000313" key="2">
    <source>
        <dbReference type="EMBL" id="CAD0001442.1"/>
    </source>
</evidence>
<dbReference type="AlphaFoldDB" id="A0A6V6YRV7"/>
<comment type="caution">
    <text evidence="2">The sequence shown here is derived from an EMBL/GenBank/DDBJ whole genome shotgun (WGS) entry which is preliminary data.</text>
</comment>
<sequence length="133" mass="15699">MTEKFHTNSGKKYKFEGKIYNSEFQIFPTFDYGSRNQLRPEINGKIEKHENYSLVNLKFKVQDYLKLPMFIIIILNLAFAIFLFIKPISSFFTWNFFIILLPATFLIFYISFKVKIESSTKLLCQILTAEIIG</sequence>
<keyword evidence="1" id="KW-0472">Membrane</keyword>
<accession>A0A6V6YRV7</accession>
<dbReference type="EMBL" id="CAIJDO010000070">
    <property type="protein sequence ID" value="CAD0001442.1"/>
    <property type="molecule type" value="Genomic_DNA"/>
</dbReference>